<organism evidence="1 2">
    <name type="scientific">Maribacter spongiicola</name>
    <dbReference type="NCBI Taxonomy" id="1206753"/>
    <lineage>
        <taxon>Bacteria</taxon>
        <taxon>Pseudomonadati</taxon>
        <taxon>Bacteroidota</taxon>
        <taxon>Flavobacteriia</taxon>
        <taxon>Flavobacteriales</taxon>
        <taxon>Flavobacteriaceae</taxon>
        <taxon>Maribacter</taxon>
    </lineage>
</organism>
<dbReference type="PROSITE" id="PS51257">
    <property type="entry name" value="PROKAR_LIPOPROTEIN"/>
    <property type="match status" value="1"/>
</dbReference>
<proteinExistence type="predicted"/>
<dbReference type="Proteomes" id="UP000294749">
    <property type="component" value="Unassembled WGS sequence"/>
</dbReference>
<sequence>MRLRFLTVLTILFIILWSTSCRKDFEYAPSNGHLSFSKDTVYLDTVFSNIGSSTYTLKVYNDTKDDIIIPTITLKKGDKSFYRLNVDGVAGKEFENIPLYAKDSLFILVETTIEINDNTLNELLYTDAIQFDSEPYQQLVELVTLAKDAIFLFPDVASENSNQPVVLYNNESGTPIEVKGFKLKEEELNFTNAKSYVIYGYAIVPQEKELVIDAGARIHFHQNSGILVQDGAQISINGQLSENGDLLEGEVIFEGDRLEPEFAEIPGQWGAIWISAGSQNNTINHLTLKNAELGIFVEGKPNTTEKSLTISNSRVFNSSRYNLWARNASIDATNLILGASGNSSLLIENGGSYSFTHATIANYWNKGFRFNAALEIYNSRKNASEDGFDLTKAEFKNCIIDGNSSTEILLQSNNQNSFNFSFQNSFIKFNEATINDNLLYNFDNEMLFSTIILDGNIDYYLPFENDFRIGLESEVINKGDVNTANSVPFDILGEPRLPNPDLGAFQAKEKEM</sequence>
<evidence type="ECO:0008006" key="3">
    <source>
        <dbReference type="Google" id="ProtNLM"/>
    </source>
</evidence>
<reference evidence="1 2" key="1">
    <citation type="submission" date="2019-03" db="EMBL/GenBank/DDBJ databases">
        <title>Genomic Encyclopedia of Archaeal and Bacterial Type Strains, Phase II (KMG-II): from individual species to whole genera.</title>
        <authorList>
            <person name="Goeker M."/>
        </authorList>
    </citation>
    <scope>NUCLEOTIDE SEQUENCE [LARGE SCALE GENOMIC DNA]</scope>
    <source>
        <strain evidence="1 2">DSM 25233</strain>
    </source>
</reference>
<dbReference type="AlphaFoldDB" id="A0A4R7K4E5"/>
<accession>A0A4R7K4E5</accession>
<dbReference type="SUPFAM" id="SSF51126">
    <property type="entry name" value="Pectin lyase-like"/>
    <property type="match status" value="1"/>
</dbReference>
<dbReference type="RefSeq" id="WP_243835410.1">
    <property type="nucleotide sequence ID" value="NZ_SOAY01000011.1"/>
</dbReference>
<keyword evidence="2" id="KW-1185">Reference proteome</keyword>
<evidence type="ECO:0000313" key="2">
    <source>
        <dbReference type="Proteomes" id="UP000294749"/>
    </source>
</evidence>
<gene>
    <name evidence="1" type="ORF">CLV90_2524</name>
</gene>
<dbReference type="EMBL" id="SOAY01000011">
    <property type="protein sequence ID" value="TDT45436.1"/>
    <property type="molecule type" value="Genomic_DNA"/>
</dbReference>
<comment type="caution">
    <text evidence="1">The sequence shown here is derived from an EMBL/GenBank/DDBJ whole genome shotgun (WGS) entry which is preliminary data.</text>
</comment>
<protein>
    <recommendedName>
        <fullName evidence="3">Parallel beta helix pectate lyase-like protein</fullName>
    </recommendedName>
</protein>
<dbReference type="InterPro" id="IPR011050">
    <property type="entry name" value="Pectin_lyase_fold/virulence"/>
</dbReference>
<name>A0A4R7K4E5_9FLAO</name>
<evidence type="ECO:0000313" key="1">
    <source>
        <dbReference type="EMBL" id="TDT45436.1"/>
    </source>
</evidence>